<keyword evidence="3" id="KW-1185">Reference proteome</keyword>
<dbReference type="InterPro" id="IPR002364">
    <property type="entry name" value="Quin_OxRdtase/zeta-crystal_CS"/>
</dbReference>
<dbReference type="PANTHER" id="PTHR43677">
    <property type="entry name" value="SHORT-CHAIN DEHYDROGENASE/REDUCTASE"/>
    <property type="match status" value="1"/>
</dbReference>
<dbReference type="SMART" id="SM00829">
    <property type="entry name" value="PKS_ER"/>
    <property type="match status" value="1"/>
</dbReference>
<evidence type="ECO:0000259" key="1">
    <source>
        <dbReference type="SMART" id="SM00829"/>
    </source>
</evidence>
<feature type="domain" description="Enoyl reductase (ER)" evidence="1">
    <location>
        <begin position="11"/>
        <end position="325"/>
    </location>
</feature>
<dbReference type="EMBL" id="BJFL01000002">
    <property type="protein sequence ID" value="GDY29081.1"/>
    <property type="molecule type" value="Genomic_DNA"/>
</dbReference>
<sequence length="328" mass="34123">MKAWRVHELGEPRDAMRLEEVADPQPGPGEVLVRLRAAAVNFPDALLCRGQYQIKPPLPFTPGVELCGEVVALGDGVSGLSVGERVIGSPVLPTGAFGELTLMEAARTFPAPPALDDAEAAALFIGYQTGWFGLHRRAALRPGETLLVHAAAGGVGSAAVQLGKAAGARVIGVVGGPGKAEVARRLGADVVVDRREQDFVAVVKEVTGARGADVIYDPVGGDAYTRSTKCIAFEGRLLVVGFASGGIPTPGLNHALIKNYSIVGLHWGLYNTYDPKAVRQAHDELTALAEKGVVKPLISERLPLVDAADAVQRVADGSTVGRVAVVAG</sequence>
<dbReference type="Pfam" id="PF00107">
    <property type="entry name" value="ADH_zinc_N"/>
    <property type="match status" value="1"/>
</dbReference>
<dbReference type="PANTHER" id="PTHR43677:SF4">
    <property type="entry name" value="QUINONE OXIDOREDUCTASE-LIKE PROTEIN 2"/>
    <property type="match status" value="1"/>
</dbReference>
<dbReference type="Gene3D" id="3.40.50.720">
    <property type="entry name" value="NAD(P)-binding Rossmann-like Domain"/>
    <property type="match status" value="1"/>
</dbReference>
<evidence type="ECO:0000313" key="3">
    <source>
        <dbReference type="Proteomes" id="UP000298860"/>
    </source>
</evidence>
<dbReference type="CDD" id="cd08241">
    <property type="entry name" value="QOR1"/>
    <property type="match status" value="1"/>
</dbReference>
<dbReference type="Pfam" id="PF08240">
    <property type="entry name" value="ADH_N"/>
    <property type="match status" value="1"/>
</dbReference>
<dbReference type="GO" id="GO:0008270">
    <property type="term" value="F:zinc ion binding"/>
    <property type="evidence" value="ECO:0007669"/>
    <property type="project" value="InterPro"/>
</dbReference>
<dbReference type="Gene3D" id="3.90.180.10">
    <property type="entry name" value="Medium-chain alcohol dehydrogenases, catalytic domain"/>
    <property type="match status" value="1"/>
</dbReference>
<dbReference type="SUPFAM" id="SSF50129">
    <property type="entry name" value="GroES-like"/>
    <property type="match status" value="1"/>
</dbReference>
<dbReference type="InterPro" id="IPR013154">
    <property type="entry name" value="ADH-like_N"/>
</dbReference>
<gene>
    <name evidence="2" type="ORF">GTS_07140</name>
</gene>
<evidence type="ECO:0000313" key="2">
    <source>
        <dbReference type="EMBL" id="GDY29081.1"/>
    </source>
</evidence>
<dbReference type="RefSeq" id="WP_192909363.1">
    <property type="nucleotide sequence ID" value="NZ_BJFL01000002.1"/>
</dbReference>
<proteinExistence type="predicted"/>
<reference evidence="3" key="1">
    <citation type="submission" date="2019-04" db="EMBL/GenBank/DDBJ databases">
        <title>Draft genome sequence of Pseudonocardiaceae bacterium SL3-2-4.</title>
        <authorList>
            <person name="Ningsih F."/>
            <person name="Yokota A."/>
            <person name="Sakai Y."/>
            <person name="Nanatani K."/>
            <person name="Yabe S."/>
            <person name="Oetari A."/>
            <person name="Sjamsuridzal W."/>
        </authorList>
    </citation>
    <scope>NUCLEOTIDE SEQUENCE [LARGE SCALE GENOMIC DNA]</scope>
    <source>
        <strain evidence="3">SL3-2-4</strain>
    </source>
</reference>
<protein>
    <submittedName>
        <fullName evidence="2">Oxidoreductase</fullName>
    </submittedName>
</protein>
<dbReference type="AlphaFoldDB" id="A0A4D4IXY0"/>
<dbReference type="GO" id="GO:0016491">
    <property type="term" value="F:oxidoreductase activity"/>
    <property type="evidence" value="ECO:0007669"/>
    <property type="project" value="InterPro"/>
</dbReference>
<comment type="caution">
    <text evidence="2">The sequence shown here is derived from an EMBL/GenBank/DDBJ whole genome shotgun (WGS) entry which is preliminary data.</text>
</comment>
<dbReference type="InterPro" id="IPR020843">
    <property type="entry name" value="ER"/>
</dbReference>
<dbReference type="InterPro" id="IPR013149">
    <property type="entry name" value="ADH-like_C"/>
</dbReference>
<name>A0A4D4IXY0_9PSEU</name>
<dbReference type="SUPFAM" id="SSF51735">
    <property type="entry name" value="NAD(P)-binding Rossmann-fold domains"/>
    <property type="match status" value="1"/>
</dbReference>
<accession>A0A4D4IXY0</accession>
<organism evidence="2 3">
    <name type="scientific">Gandjariella thermophila</name>
    <dbReference type="NCBI Taxonomy" id="1931992"/>
    <lineage>
        <taxon>Bacteria</taxon>
        <taxon>Bacillati</taxon>
        <taxon>Actinomycetota</taxon>
        <taxon>Actinomycetes</taxon>
        <taxon>Pseudonocardiales</taxon>
        <taxon>Pseudonocardiaceae</taxon>
        <taxon>Gandjariella</taxon>
    </lineage>
</organism>
<dbReference type="PROSITE" id="PS01162">
    <property type="entry name" value="QOR_ZETA_CRYSTAL"/>
    <property type="match status" value="1"/>
</dbReference>
<dbReference type="InterPro" id="IPR011032">
    <property type="entry name" value="GroES-like_sf"/>
</dbReference>
<dbReference type="InterPro" id="IPR051397">
    <property type="entry name" value="Zn-ADH-like_protein"/>
</dbReference>
<dbReference type="InterPro" id="IPR036291">
    <property type="entry name" value="NAD(P)-bd_dom_sf"/>
</dbReference>
<dbReference type="Proteomes" id="UP000298860">
    <property type="component" value="Unassembled WGS sequence"/>
</dbReference>